<dbReference type="InterPro" id="IPR036404">
    <property type="entry name" value="Jacalin-like_lectin_dom_sf"/>
</dbReference>
<dbReference type="Proteomes" id="UP000054423">
    <property type="component" value="Unassembled WGS sequence"/>
</dbReference>
<evidence type="ECO:0000259" key="1">
    <source>
        <dbReference type="PROSITE" id="PS51752"/>
    </source>
</evidence>
<name>W2LD37_PHYNI</name>
<dbReference type="Gene3D" id="2.100.10.30">
    <property type="entry name" value="Jacalin-like lectin domain"/>
    <property type="match status" value="2"/>
</dbReference>
<dbReference type="AlphaFoldDB" id="W2LD37"/>
<organism evidence="2">
    <name type="scientific">Phytophthora nicotianae</name>
    <name type="common">Potato buckeye rot agent</name>
    <name type="synonym">Phytophthora parasitica</name>
    <dbReference type="NCBI Taxonomy" id="4792"/>
    <lineage>
        <taxon>Eukaryota</taxon>
        <taxon>Sar</taxon>
        <taxon>Stramenopiles</taxon>
        <taxon>Oomycota</taxon>
        <taxon>Peronosporomycetes</taxon>
        <taxon>Peronosporales</taxon>
        <taxon>Peronosporaceae</taxon>
        <taxon>Phytophthora</taxon>
    </lineage>
</organism>
<accession>W2LD37</accession>
<protein>
    <recommendedName>
        <fullName evidence="1">Jacalin-type lectin domain-containing protein</fullName>
    </recommendedName>
</protein>
<sequence length="190" mass="20523">MEVHWGKKNDHTRIFYVNFLTSAGNFLLGGSMTDEKSTVIAPEGFQLAGFFGKSGKEIDTLGAVWAYIDLVTPAPTPVLAPTTIEDSPGTSAPEDIASSLLEVSTKANKTSAQLTDSMTITPVTIRAGERLDGLVVQVSALKKMKFTHGGTGGTENTVTLEPGEYITEMDVHVEQKSGHTRIFYFNSEHK</sequence>
<evidence type="ECO:0000313" key="2">
    <source>
        <dbReference type="EMBL" id="ETL95342.1"/>
    </source>
</evidence>
<dbReference type="Pfam" id="PF01419">
    <property type="entry name" value="Jacalin"/>
    <property type="match status" value="2"/>
</dbReference>
<gene>
    <name evidence="2" type="ORF">L917_06825</name>
</gene>
<dbReference type="VEuPathDB" id="FungiDB:PPTG_14963"/>
<dbReference type="EMBL" id="KI679103">
    <property type="protein sequence ID" value="ETL95342.1"/>
    <property type="molecule type" value="Genomic_DNA"/>
</dbReference>
<dbReference type="OrthoDB" id="129055at2759"/>
<feature type="domain" description="Jacalin-type lectin" evidence="1">
    <location>
        <begin position="1"/>
        <end position="67"/>
    </location>
</feature>
<proteinExistence type="predicted"/>
<dbReference type="InterPro" id="IPR001229">
    <property type="entry name" value="Jacalin-like_lectin_dom"/>
</dbReference>
<dbReference type="PROSITE" id="PS51752">
    <property type="entry name" value="JACALIN_LECTIN"/>
    <property type="match status" value="1"/>
</dbReference>
<reference evidence="2" key="1">
    <citation type="submission" date="2013-11" db="EMBL/GenBank/DDBJ databases">
        <title>The Genome Sequence of Phytophthora parasitica CHvinca01.</title>
        <authorList>
            <consortium name="The Broad Institute Genomics Platform"/>
            <person name="Russ C."/>
            <person name="Tyler B."/>
            <person name="Panabieres F."/>
            <person name="Shan W."/>
            <person name="Tripathy S."/>
            <person name="Grunwald N."/>
            <person name="Machado M."/>
            <person name="Johnson C.S."/>
            <person name="Arredondo F."/>
            <person name="Hong C."/>
            <person name="Coffey M."/>
            <person name="Young S.K."/>
            <person name="Zeng Q."/>
            <person name="Gargeya S."/>
            <person name="Fitzgerald M."/>
            <person name="Abouelleil A."/>
            <person name="Alvarado L."/>
            <person name="Chapman S.B."/>
            <person name="Gainer-Dewar J."/>
            <person name="Goldberg J."/>
            <person name="Griggs A."/>
            <person name="Gujja S."/>
            <person name="Hansen M."/>
            <person name="Howarth C."/>
            <person name="Imamovic A."/>
            <person name="Ireland A."/>
            <person name="Larimer J."/>
            <person name="McCowan C."/>
            <person name="Murphy C."/>
            <person name="Pearson M."/>
            <person name="Poon T.W."/>
            <person name="Priest M."/>
            <person name="Roberts A."/>
            <person name="Saif S."/>
            <person name="Shea T."/>
            <person name="Sykes S."/>
            <person name="Wortman J."/>
            <person name="Nusbaum C."/>
            <person name="Birren B."/>
        </authorList>
    </citation>
    <scope>NUCLEOTIDE SEQUENCE [LARGE SCALE GENOMIC DNA]</scope>
    <source>
        <strain evidence="2">CHvinca01</strain>
    </source>
</reference>
<dbReference type="SUPFAM" id="SSF51101">
    <property type="entry name" value="Mannose-binding lectins"/>
    <property type="match status" value="2"/>
</dbReference>